<evidence type="ECO:0000313" key="2">
    <source>
        <dbReference type="EMBL" id="SCX92067.1"/>
    </source>
</evidence>
<dbReference type="Gene3D" id="3.40.50.150">
    <property type="entry name" value="Vaccinia Virus protein VP39"/>
    <property type="match status" value="1"/>
</dbReference>
<dbReference type="EMBL" id="FMUS01000002">
    <property type="protein sequence ID" value="SCX92067.1"/>
    <property type="molecule type" value="Genomic_DNA"/>
</dbReference>
<sequence>MEKYFFEAFEGLDRMGPGSKASTLKAISMFHSSKEQIEILDIGCGNGIHTMLLAQEFPNAIITAIDNNVTFIENLNNTAREHGLSDRVIGKCISMFEMPFEDNSFDLIWSEGAIYIAGFENGLHDWKRFLRDDGYLICSEISWVVNNPSEEIYNFWSNDYPQIDTVENKINQIKKAGYSYKTHFIAPVTDWTDNYYTPLQASINSMLQKYADNEVAKQTINLLQTEINLYHKYYSEYSYVFYIMSK</sequence>
<dbReference type="InterPro" id="IPR029063">
    <property type="entry name" value="SAM-dependent_MTases_sf"/>
</dbReference>
<dbReference type="OrthoDB" id="9772751at2"/>
<dbReference type="PANTHER" id="PTHR44068">
    <property type="entry name" value="ZGC:194242"/>
    <property type="match status" value="1"/>
</dbReference>
<protein>
    <submittedName>
        <fullName evidence="2">Methyltransferase domain-containing protein</fullName>
    </submittedName>
</protein>
<reference evidence="2 3" key="1">
    <citation type="submission" date="2016-10" db="EMBL/GenBank/DDBJ databases">
        <authorList>
            <person name="de Groot N.N."/>
        </authorList>
    </citation>
    <scope>NUCLEOTIDE SEQUENCE [LARGE SCALE GENOMIC DNA]</scope>
    <source>
        <strain evidence="2 3">DSM 18978</strain>
    </source>
</reference>
<dbReference type="Proteomes" id="UP000198636">
    <property type="component" value="Unassembled WGS sequence"/>
</dbReference>
<dbReference type="AlphaFoldDB" id="A0A1G5BPQ7"/>
<dbReference type="GO" id="GO:0008168">
    <property type="term" value="F:methyltransferase activity"/>
    <property type="evidence" value="ECO:0007669"/>
    <property type="project" value="UniProtKB-KW"/>
</dbReference>
<gene>
    <name evidence="2" type="ORF">SAMN03080606_00484</name>
</gene>
<dbReference type="Pfam" id="PF13847">
    <property type="entry name" value="Methyltransf_31"/>
    <property type="match status" value="1"/>
</dbReference>
<keyword evidence="2" id="KW-0808">Transferase</keyword>
<name>A0A1G5BPQ7_9FIRM</name>
<dbReference type="PANTHER" id="PTHR44068:SF11">
    <property type="entry name" value="GERANYL DIPHOSPHATE 2-C-METHYLTRANSFERASE"/>
    <property type="match status" value="1"/>
</dbReference>
<accession>A0A1G5BPQ7</accession>
<evidence type="ECO:0000313" key="3">
    <source>
        <dbReference type="Proteomes" id="UP000198636"/>
    </source>
</evidence>
<dbReference type="RefSeq" id="WP_091539557.1">
    <property type="nucleotide sequence ID" value="NZ_FMUS01000002.1"/>
</dbReference>
<dbReference type="GO" id="GO:0032259">
    <property type="term" value="P:methylation"/>
    <property type="evidence" value="ECO:0007669"/>
    <property type="project" value="UniProtKB-KW"/>
</dbReference>
<dbReference type="SUPFAM" id="SSF53335">
    <property type="entry name" value="S-adenosyl-L-methionine-dependent methyltransferases"/>
    <property type="match status" value="1"/>
</dbReference>
<feature type="domain" description="Methyltransferase" evidence="1">
    <location>
        <begin position="34"/>
        <end position="151"/>
    </location>
</feature>
<dbReference type="InterPro" id="IPR050447">
    <property type="entry name" value="Erg6_SMT_methyltransf"/>
</dbReference>
<dbReference type="STRING" id="1120976.SAMN03080606_00484"/>
<organism evidence="2 3">
    <name type="scientific">Alkaliphilus peptidifermentans DSM 18978</name>
    <dbReference type="NCBI Taxonomy" id="1120976"/>
    <lineage>
        <taxon>Bacteria</taxon>
        <taxon>Bacillati</taxon>
        <taxon>Bacillota</taxon>
        <taxon>Clostridia</taxon>
        <taxon>Peptostreptococcales</taxon>
        <taxon>Natronincolaceae</taxon>
        <taxon>Alkaliphilus</taxon>
    </lineage>
</organism>
<evidence type="ECO:0000259" key="1">
    <source>
        <dbReference type="Pfam" id="PF13847"/>
    </source>
</evidence>
<dbReference type="CDD" id="cd02440">
    <property type="entry name" value="AdoMet_MTases"/>
    <property type="match status" value="1"/>
</dbReference>
<dbReference type="InterPro" id="IPR025714">
    <property type="entry name" value="Methyltranfer_dom"/>
</dbReference>
<keyword evidence="2" id="KW-0489">Methyltransferase</keyword>
<proteinExistence type="predicted"/>
<keyword evidence="3" id="KW-1185">Reference proteome</keyword>